<feature type="domain" description="Helicase ATP-binding" evidence="15">
    <location>
        <begin position="370"/>
        <end position="568"/>
    </location>
</feature>
<feature type="compositionally biased region" description="Acidic residues" evidence="13">
    <location>
        <begin position="240"/>
        <end position="250"/>
    </location>
</feature>
<dbReference type="GO" id="GO:0016818">
    <property type="term" value="F:hydrolase activity, acting on acid anhydrides, in phosphorus-containing anhydrides"/>
    <property type="evidence" value="ECO:0007669"/>
    <property type="project" value="InterPro"/>
</dbReference>
<dbReference type="InterPro" id="IPR038718">
    <property type="entry name" value="SNF2-like_sf"/>
</dbReference>
<feature type="compositionally biased region" description="Polar residues" evidence="13">
    <location>
        <begin position="1"/>
        <end position="12"/>
    </location>
</feature>
<dbReference type="PANTHER" id="PTHR45626:SF17">
    <property type="entry name" value="HELICASE-LIKE TRANSCRIPTION FACTOR"/>
    <property type="match status" value="1"/>
</dbReference>
<dbReference type="GO" id="GO:0008270">
    <property type="term" value="F:zinc ion binding"/>
    <property type="evidence" value="ECO:0007669"/>
    <property type="project" value="UniProtKB-KW"/>
</dbReference>
<dbReference type="Pfam" id="PF00097">
    <property type="entry name" value="zf-C3HC4"/>
    <property type="match status" value="1"/>
</dbReference>
<dbReference type="Pfam" id="PF00271">
    <property type="entry name" value="Helicase_C"/>
    <property type="match status" value="1"/>
</dbReference>
<evidence type="ECO:0000256" key="7">
    <source>
        <dbReference type="ARBA" id="ARBA00022806"/>
    </source>
</evidence>
<evidence type="ECO:0000256" key="12">
    <source>
        <dbReference type="SAM" id="Coils"/>
    </source>
</evidence>
<dbReference type="GO" id="GO:0003676">
    <property type="term" value="F:nucleic acid binding"/>
    <property type="evidence" value="ECO:0007669"/>
    <property type="project" value="InterPro"/>
</dbReference>
<evidence type="ECO:0000259" key="15">
    <source>
        <dbReference type="PROSITE" id="PS51192"/>
    </source>
</evidence>
<dbReference type="InterPro" id="IPR000330">
    <property type="entry name" value="SNF2_N"/>
</dbReference>
<evidence type="ECO:0000259" key="16">
    <source>
        <dbReference type="PROSITE" id="PS51194"/>
    </source>
</evidence>
<reference evidence="17 18" key="1">
    <citation type="submission" date="2016-07" db="EMBL/GenBank/DDBJ databases">
        <title>Pervasive Adenine N6-methylation of Active Genes in Fungi.</title>
        <authorList>
            <consortium name="DOE Joint Genome Institute"/>
            <person name="Mondo S.J."/>
            <person name="Dannebaum R.O."/>
            <person name="Kuo R.C."/>
            <person name="Labutti K."/>
            <person name="Haridas S."/>
            <person name="Kuo A."/>
            <person name="Salamov A."/>
            <person name="Ahrendt S.R."/>
            <person name="Lipzen A."/>
            <person name="Sullivan W."/>
            <person name="Andreopoulos W.B."/>
            <person name="Clum A."/>
            <person name="Lindquist E."/>
            <person name="Daum C."/>
            <person name="Ramamoorthy G.K."/>
            <person name="Gryganskyi A."/>
            <person name="Culley D."/>
            <person name="Magnuson J.K."/>
            <person name="James T.Y."/>
            <person name="O'Malley M.A."/>
            <person name="Stajich J.E."/>
            <person name="Spatafora J.W."/>
            <person name="Visel A."/>
            <person name="Grigoriev I.V."/>
        </authorList>
    </citation>
    <scope>NUCLEOTIDE SEQUENCE [LARGE SCALE GENOMIC DNA]</scope>
    <source>
        <strain evidence="17 18">62-1032</strain>
    </source>
</reference>
<dbReference type="GO" id="GO:0006281">
    <property type="term" value="P:DNA repair"/>
    <property type="evidence" value="ECO:0007669"/>
    <property type="project" value="TreeGrafter"/>
</dbReference>
<evidence type="ECO:0000256" key="4">
    <source>
        <dbReference type="ARBA" id="ARBA00022741"/>
    </source>
</evidence>
<evidence type="ECO:0000313" key="18">
    <source>
        <dbReference type="Proteomes" id="UP000193467"/>
    </source>
</evidence>
<dbReference type="SUPFAM" id="SSF57850">
    <property type="entry name" value="RING/U-box"/>
    <property type="match status" value="1"/>
</dbReference>
<gene>
    <name evidence="17" type="ORF">BCR35DRAFT_300537</name>
</gene>
<dbReference type="InterPro" id="IPR014001">
    <property type="entry name" value="Helicase_ATP-bd"/>
</dbReference>
<keyword evidence="7" id="KW-0347">Helicase</keyword>
<dbReference type="InterPro" id="IPR018957">
    <property type="entry name" value="Znf_C3HC4_RING-type"/>
</dbReference>
<dbReference type="PANTHER" id="PTHR45626">
    <property type="entry name" value="TRANSCRIPTION TERMINATION FACTOR 2-RELATED"/>
    <property type="match status" value="1"/>
</dbReference>
<evidence type="ECO:0000256" key="9">
    <source>
        <dbReference type="ARBA" id="ARBA00022840"/>
    </source>
</evidence>
<keyword evidence="3" id="KW-0479">Metal-binding</keyword>
<evidence type="ECO:0000256" key="1">
    <source>
        <dbReference type="ARBA" id="ARBA00004123"/>
    </source>
</evidence>
<dbReference type="SMART" id="SM00910">
    <property type="entry name" value="HIRAN"/>
    <property type="match status" value="1"/>
</dbReference>
<evidence type="ECO:0000256" key="8">
    <source>
        <dbReference type="ARBA" id="ARBA00022833"/>
    </source>
</evidence>
<dbReference type="InterPro" id="IPR027417">
    <property type="entry name" value="P-loop_NTPase"/>
</dbReference>
<feature type="domain" description="Helicase C-terminal" evidence="16">
    <location>
        <begin position="815"/>
        <end position="984"/>
    </location>
</feature>
<dbReference type="Gene3D" id="3.40.50.300">
    <property type="entry name" value="P-loop containing nucleotide triphosphate hydrolases"/>
    <property type="match status" value="1"/>
</dbReference>
<organism evidence="17 18">
    <name type="scientific">Leucosporidium creatinivorum</name>
    <dbReference type="NCBI Taxonomy" id="106004"/>
    <lineage>
        <taxon>Eukaryota</taxon>
        <taxon>Fungi</taxon>
        <taxon>Dikarya</taxon>
        <taxon>Basidiomycota</taxon>
        <taxon>Pucciniomycotina</taxon>
        <taxon>Microbotryomycetes</taxon>
        <taxon>Leucosporidiales</taxon>
        <taxon>Leucosporidium</taxon>
    </lineage>
</organism>
<dbReference type="Pfam" id="PF00176">
    <property type="entry name" value="SNF2-rel_dom"/>
    <property type="match status" value="1"/>
</dbReference>
<keyword evidence="18" id="KW-1185">Reference proteome</keyword>
<dbReference type="PROSITE" id="PS51194">
    <property type="entry name" value="HELICASE_CTER"/>
    <property type="match status" value="1"/>
</dbReference>
<feature type="coiled-coil region" evidence="12">
    <location>
        <begin position="209"/>
        <end position="236"/>
    </location>
</feature>
<evidence type="ECO:0000256" key="5">
    <source>
        <dbReference type="ARBA" id="ARBA00022771"/>
    </source>
</evidence>
<dbReference type="InterPro" id="IPR001841">
    <property type="entry name" value="Znf_RING"/>
</dbReference>
<dbReference type="InterPro" id="IPR050628">
    <property type="entry name" value="SNF2_RAD54_helicase_TF"/>
</dbReference>
<dbReference type="InterPro" id="IPR017907">
    <property type="entry name" value="Znf_RING_CS"/>
</dbReference>
<keyword evidence="5 11" id="KW-0863">Zinc-finger</keyword>
<evidence type="ECO:0000256" key="10">
    <source>
        <dbReference type="ARBA" id="ARBA00023242"/>
    </source>
</evidence>
<dbReference type="Pfam" id="PF08797">
    <property type="entry name" value="HIRAN"/>
    <property type="match status" value="1"/>
</dbReference>
<dbReference type="InterPro" id="IPR014905">
    <property type="entry name" value="HIRAN"/>
</dbReference>
<dbReference type="InterPro" id="IPR001650">
    <property type="entry name" value="Helicase_C-like"/>
</dbReference>
<dbReference type="PROSITE" id="PS00518">
    <property type="entry name" value="ZF_RING_1"/>
    <property type="match status" value="1"/>
</dbReference>
<evidence type="ECO:0000256" key="13">
    <source>
        <dbReference type="SAM" id="MobiDB-lite"/>
    </source>
</evidence>
<dbReference type="PROSITE" id="PS50089">
    <property type="entry name" value="ZF_RING_2"/>
    <property type="match status" value="1"/>
</dbReference>
<evidence type="ECO:0000256" key="2">
    <source>
        <dbReference type="ARBA" id="ARBA00007025"/>
    </source>
</evidence>
<dbReference type="SMART" id="SM00487">
    <property type="entry name" value="DEXDc"/>
    <property type="match status" value="1"/>
</dbReference>
<dbReference type="Gene3D" id="3.30.40.10">
    <property type="entry name" value="Zinc/RING finger domain, C3HC4 (zinc finger)"/>
    <property type="match status" value="1"/>
</dbReference>
<dbReference type="InterPro" id="IPR049730">
    <property type="entry name" value="SNF2/RAD54-like_C"/>
</dbReference>
<evidence type="ECO:0000256" key="11">
    <source>
        <dbReference type="PROSITE-ProRule" id="PRU00175"/>
    </source>
</evidence>
<dbReference type="EMBL" id="MCGR01000006">
    <property type="protein sequence ID" value="ORY89378.1"/>
    <property type="molecule type" value="Genomic_DNA"/>
</dbReference>
<sequence>MPALKRSSSSFAGRNDVKPADLGWAPPAPASSSKLGLDAPADVVKSESDKTRSPSVDSKKGKAKEEDIDWEAELAKEKALLSEELDQEEEILLATYSANIVGCTSFTGAKKLKKDGEVELRRDQFNVGDSNAIAVRLPGSLKIGMVASMAASRLAPLMDAQLVEIEAKAGELPEKAASTAAIPMKLEFWGTRGVGRRSELDFAFPARGRAAEQAERKRREEERIAAEEEKALLETKDDDGDEFVFEEAETETPSKSKSKKAIQLDMLMAESVTLEKADRPSGDMLGELFKEGAMDPSHLPLHPCPPGKKDDTMRTDLMDFQKQGLAWMINMEHPQLPKTVDDPPTQLWVMRKDTENKTFWLNVATGDRQREKPLLKRGGILADEMGLGKTMQTIALVCTDDTGEGVLEKPEEPDERFDDMTLIICPLSVASNWTVQFHHHVGSKRLKWHLYHGEGRELTKKQLRKYDVVIATYQTVAAELDDPNRRSTSKESEPDKKKAKVEKKDDTLHQVKWRRIVLDEGHVIKNPKAKMSMAVATLKAERRWILTGTPIVNSSRDLGAMISFLRVCRPLDNRDTWARHVGDGKVSNDATASVLRAVVSSTTLRRTKDMTDASGRLLVKLPDIKFYLHKVKLFPETRELYDEIAGQLKDIVAGFMKAGTAGSHYSHVLVFLLRLRQLACDPSLCPQSFVEGVRARSVEASLSRALKSGPHPDRDQIQRLRGILRELQSTEECPICGSIPNDPRITTCEHVFCAQCIEEHVERTNCCAVCRLQLYPTDLIEGESASETASISDEAEVLERQRVEGAVATSAKTAQLIKFLQATEEGVKSLVFSQWTTHLNCIEAALTDAGISSCKFDGSMTQQKREDLIKSFSAPIKTNKKLKKGEKPPPTVMLISLKAGALGLNLTCASQVFLMDPWWQASIEAQAIDRVYRIGQTRSVRVFQLVAEDTVEDRVLDIQKKKEKLISQAFSGNKNAPKEKEKIESRLNDLAAIFGL</sequence>
<feature type="region of interest" description="Disordered" evidence="13">
    <location>
        <begin position="481"/>
        <end position="505"/>
    </location>
</feature>
<dbReference type="GO" id="GO:0005524">
    <property type="term" value="F:ATP binding"/>
    <property type="evidence" value="ECO:0007669"/>
    <property type="project" value="UniProtKB-KW"/>
</dbReference>
<dbReference type="SMART" id="SM00184">
    <property type="entry name" value="RING"/>
    <property type="match status" value="1"/>
</dbReference>
<dbReference type="Gene3D" id="3.30.70.2330">
    <property type="match status" value="1"/>
</dbReference>
<feature type="region of interest" description="Disordered" evidence="13">
    <location>
        <begin position="1"/>
        <end position="67"/>
    </location>
</feature>
<dbReference type="AlphaFoldDB" id="A0A1Y2FZ31"/>
<dbReference type="Gene3D" id="3.40.50.10810">
    <property type="entry name" value="Tandem AAA-ATPase domain"/>
    <property type="match status" value="1"/>
</dbReference>
<keyword evidence="8" id="KW-0862">Zinc</keyword>
<accession>A0A1Y2FZ31</accession>
<dbReference type="GO" id="GO:0004386">
    <property type="term" value="F:helicase activity"/>
    <property type="evidence" value="ECO:0007669"/>
    <property type="project" value="UniProtKB-KW"/>
</dbReference>
<dbReference type="GO" id="GO:0005634">
    <property type="term" value="C:nucleus"/>
    <property type="evidence" value="ECO:0007669"/>
    <property type="project" value="UniProtKB-SubCell"/>
</dbReference>
<evidence type="ECO:0000259" key="14">
    <source>
        <dbReference type="PROSITE" id="PS50089"/>
    </source>
</evidence>
<comment type="caution">
    <text evidence="17">The sequence shown here is derived from an EMBL/GenBank/DDBJ whole genome shotgun (WGS) entry which is preliminary data.</text>
</comment>
<keyword evidence="6" id="KW-0378">Hydrolase</keyword>
<comment type="subcellular location">
    <subcellularLocation>
        <location evidence="1">Nucleus</location>
    </subcellularLocation>
</comment>
<name>A0A1Y2FZ31_9BASI</name>
<feature type="region of interest" description="Disordered" evidence="13">
    <location>
        <begin position="240"/>
        <end position="259"/>
    </location>
</feature>
<keyword evidence="10" id="KW-0539">Nucleus</keyword>
<dbReference type="Proteomes" id="UP000193467">
    <property type="component" value="Unassembled WGS sequence"/>
</dbReference>
<dbReference type="InParanoid" id="A0A1Y2FZ31"/>
<keyword evidence="12" id="KW-0175">Coiled coil</keyword>
<dbReference type="STRING" id="106004.A0A1Y2FZ31"/>
<dbReference type="OrthoDB" id="448448at2759"/>
<evidence type="ECO:0000256" key="6">
    <source>
        <dbReference type="ARBA" id="ARBA00022801"/>
    </source>
</evidence>
<proteinExistence type="inferred from homology"/>
<evidence type="ECO:0000313" key="17">
    <source>
        <dbReference type="EMBL" id="ORY89378.1"/>
    </source>
</evidence>
<feature type="compositionally biased region" description="Basic and acidic residues" evidence="13">
    <location>
        <begin position="482"/>
        <end position="505"/>
    </location>
</feature>
<dbReference type="SMART" id="SM00490">
    <property type="entry name" value="HELICc"/>
    <property type="match status" value="1"/>
</dbReference>
<dbReference type="SUPFAM" id="SSF52540">
    <property type="entry name" value="P-loop containing nucleoside triphosphate hydrolases"/>
    <property type="match status" value="2"/>
</dbReference>
<evidence type="ECO:0000256" key="3">
    <source>
        <dbReference type="ARBA" id="ARBA00022723"/>
    </source>
</evidence>
<dbReference type="InterPro" id="IPR013083">
    <property type="entry name" value="Znf_RING/FYVE/PHD"/>
</dbReference>
<dbReference type="PROSITE" id="PS51192">
    <property type="entry name" value="HELICASE_ATP_BIND_1"/>
    <property type="match status" value="1"/>
</dbReference>
<keyword evidence="4" id="KW-0547">Nucleotide-binding</keyword>
<keyword evidence="9" id="KW-0067">ATP-binding</keyword>
<dbReference type="CDD" id="cd18793">
    <property type="entry name" value="SF2_C_SNF"/>
    <property type="match status" value="1"/>
</dbReference>
<protein>
    <submittedName>
        <fullName evidence="17">SNF2 family N-terminal domain-domain-containing protein</fullName>
    </submittedName>
</protein>
<comment type="similarity">
    <text evidence="2">Belongs to the SNF2/RAD54 helicase family.</text>
</comment>
<feature type="compositionally biased region" description="Basic and acidic residues" evidence="13">
    <location>
        <begin position="44"/>
        <end position="65"/>
    </location>
</feature>
<dbReference type="GO" id="GO:0008094">
    <property type="term" value="F:ATP-dependent activity, acting on DNA"/>
    <property type="evidence" value="ECO:0007669"/>
    <property type="project" value="TreeGrafter"/>
</dbReference>
<feature type="domain" description="RING-type" evidence="14">
    <location>
        <begin position="733"/>
        <end position="771"/>
    </location>
</feature>